<evidence type="ECO:0000313" key="3">
    <source>
        <dbReference type="Proteomes" id="UP000018208"/>
    </source>
</evidence>
<sequence length="250" mass="28696">MFQCQFKIVELCEGRIRVYETEKDLVAGTFYIQHELKIIPMRYFVTSSETLLFSSRPYIYQLSFDTDTFNPVYTILCQLPKNLEGSSIFSLKDKFYLAFGMNSMCQLTSGEIFLIQNRKLKPFLNLEESRSFSGCCEFQNKIWFYGGIRVLSDTESLLNDIITFDGQNIQNTEIMGLPACHSGQLCVLNAKLVCYGGKRNITTVEEVRIINADNSYAFYNTSKDKFIICNNFILGPSYVKNDVINSEIVI</sequence>
<dbReference type="InterPro" id="IPR015915">
    <property type="entry name" value="Kelch-typ_b-propeller"/>
</dbReference>
<gene>
    <name evidence="1" type="ORF">SS50377_13402</name>
    <name evidence="2" type="ORF">SS50377_27624</name>
</gene>
<name>V6LQS2_9EUKA</name>
<protein>
    <submittedName>
        <fullName evidence="1">Uncharacterized protein</fullName>
    </submittedName>
</protein>
<dbReference type="Proteomes" id="UP000018208">
    <property type="component" value="Unassembled WGS sequence"/>
</dbReference>
<reference evidence="2" key="2">
    <citation type="submission" date="2020-12" db="EMBL/GenBank/DDBJ databases">
        <title>New Spironucleus salmonicida genome in near-complete chromosomes.</title>
        <authorList>
            <person name="Xu F."/>
            <person name="Kurt Z."/>
            <person name="Jimenez-Gonzalez A."/>
            <person name="Astvaldsson A."/>
            <person name="Andersson J.O."/>
            <person name="Svard S.G."/>
        </authorList>
    </citation>
    <scope>NUCLEOTIDE SEQUENCE</scope>
    <source>
        <strain evidence="2">ATCC 50377</strain>
    </source>
</reference>
<reference evidence="1 2" key="1">
    <citation type="journal article" date="2014" name="PLoS Genet.">
        <title>The Genome of Spironucleus salmonicida Highlights a Fish Pathogen Adapted to Fluctuating Environments.</title>
        <authorList>
            <person name="Xu F."/>
            <person name="Jerlstrom-Hultqvist J."/>
            <person name="Einarsson E."/>
            <person name="Astvaldsson A."/>
            <person name="Svard S.G."/>
            <person name="Andersson J.O."/>
        </authorList>
    </citation>
    <scope>NUCLEOTIDE SEQUENCE</scope>
    <source>
        <strain evidence="2">ATCC 50377</strain>
    </source>
</reference>
<dbReference type="EMBL" id="KI546073">
    <property type="protein sequence ID" value="EST46598.1"/>
    <property type="molecule type" value="Genomic_DNA"/>
</dbReference>
<organism evidence="1">
    <name type="scientific">Spironucleus salmonicida</name>
    <dbReference type="NCBI Taxonomy" id="348837"/>
    <lineage>
        <taxon>Eukaryota</taxon>
        <taxon>Metamonada</taxon>
        <taxon>Diplomonadida</taxon>
        <taxon>Hexamitidae</taxon>
        <taxon>Hexamitinae</taxon>
        <taxon>Spironucleus</taxon>
    </lineage>
</organism>
<dbReference type="SUPFAM" id="SSF117281">
    <property type="entry name" value="Kelch motif"/>
    <property type="match status" value="1"/>
</dbReference>
<accession>V6LQS2</accession>
<proteinExistence type="predicted"/>
<dbReference type="EMBL" id="AUWU02000007">
    <property type="protein sequence ID" value="KAH0571323.1"/>
    <property type="molecule type" value="Genomic_DNA"/>
</dbReference>
<keyword evidence="3" id="KW-1185">Reference proteome</keyword>
<evidence type="ECO:0000313" key="1">
    <source>
        <dbReference type="EMBL" id="EST46598.1"/>
    </source>
</evidence>
<dbReference type="Gene3D" id="2.120.10.80">
    <property type="entry name" value="Kelch-type beta propeller"/>
    <property type="match status" value="1"/>
</dbReference>
<evidence type="ECO:0000313" key="2">
    <source>
        <dbReference type="EMBL" id="KAH0571323.1"/>
    </source>
</evidence>
<dbReference type="AlphaFoldDB" id="V6LQS2"/>
<dbReference type="VEuPathDB" id="GiardiaDB:SS50377_27624"/>